<keyword evidence="2" id="KW-1185">Reference proteome</keyword>
<dbReference type="EMBL" id="JAHSTP010000012">
    <property type="protein sequence ID" value="MBZ6154619.1"/>
    <property type="molecule type" value="Genomic_DNA"/>
</dbReference>
<dbReference type="InterPro" id="IPR007197">
    <property type="entry name" value="rSAM"/>
</dbReference>
<dbReference type="InterPro" id="IPR058240">
    <property type="entry name" value="rSAM_sf"/>
</dbReference>
<dbReference type="SFLD" id="SFLDS00029">
    <property type="entry name" value="Radical_SAM"/>
    <property type="match status" value="1"/>
</dbReference>
<evidence type="ECO:0008006" key="3">
    <source>
        <dbReference type="Google" id="ProtNLM"/>
    </source>
</evidence>
<accession>A0ABS7W9J7</accession>
<organism evidence="1 2">
    <name type="scientific">Streptomyces olivaceus</name>
    <dbReference type="NCBI Taxonomy" id="47716"/>
    <lineage>
        <taxon>Bacteria</taxon>
        <taxon>Bacillati</taxon>
        <taxon>Actinomycetota</taxon>
        <taxon>Actinomycetes</taxon>
        <taxon>Kitasatosporales</taxon>
        <taxon>Streptomycetaceae</taxon>
        <taxon>Streptomyces</taxon>
    </lineage>
</organism>
<sequence length="390" mass="42904">MPTKKVPQQHVPIIAEHDTWISVDPIIGCPANCAYCYLGPIGLKARKPEPRVSPGEAVDMLCRYLAETRGDMDATRDFTPVCLGNYTDMLLAPENVTYLRSFARELAHARVNRPLVVVSKGHMPRSLVEDLGSLDIDMILFSSQSFHRTTLDVRTEKGPVLAPEQTFRAARSCRDSENITMVHYWRPITRKCVPSADWALRTVQALKEAGYRCSVAIGLSLGAGIDQQELIGTGLLSGPSDTCDELWDDAVWEDINSAAAAVDYPVYRSTSCAIALATGRGEALGVWDDRRGAAKQCLPCNCPPAQRSACRVLTLDAPPSRRSLEWIADRLGQDVSDLSVLPGRRVRVAGEVQQSMISLTLHKYQIELLPTSISAERAWLGRFGREGGNE</sequence>
<dbReference type="Proteomes" id="UP000758701">
    <property type="component" value="Unassembled WGS sequence"/>
</dbReference>
<evidence type="ECO:0000313" key="2">
    <source>
        <dbReference type="Proteomes" id="UP000758701"/>
    </source>
</evidence>
<protein>
    <recommendedName>
        <fullName evidence="3">Radical SAM protein</fullName>
    </recommendedName>
</protein>
<reference evidence="1 2" key="1">
    <citation type="submission" date="2021-06" db="EMBL/GenBank/DDBJ databases">
        <title>Ecological speciation of a Streptomyces species isolated from different habitats and geographic origins.</title>
        <authorList>
            <person name="Wang J."/>
        </authorList>
    </citation>
    <scope>NUCLEOTIDE SEQUENCE [LARGE SCALE GENOMIC DNA]</scope>
    <source>
        <strain evidence="1 2">FXJ8.012</strain>
    </source>
</reference>
<dbReference type="RefSeq" id="WP_224220621.1">
    <property type="nucleotide sequence ID" value="NZ_JAHSST010000020.1"/>
</dbReference>
<proteinExistence type="predicted"/>
<name>A0ABS7W9J7_STROV</name>
<evidence type="ECO:0000313" key="1">
    <source>
        <dbReference type="EMBL" id="MBZ6154619.1"/>
    </source>
</evidence>
<comment type="caution">
    <text evidence="1">The sequence shown here is derived from an EMBL/GenBank/DDBJ whole genome shotgun (WGS) entry which is preliminary data.</text>
</comment>
<gene>
    <name evidence="1" type="ORF">KVH32_26175</name>
</gene>
<dbReference type="SUPFAM" id="SSF102114">
    <property type="entry name" value="Radical SAM enzymes"/>
    <property type="match status" value="1"/>
</dbReference>